<gene>
    <name evidence="2" type="ORF">BDZ83DRAFT_658069</name>
</gene>
<dbReference type="AlphaFoldDB" id="A0AAD8U9Z9"/>
<sequence length="151" mass="16722">MRTHDLGQLKTRWLGYSASTLLRYFFTSADVEDNRLRGSCSAGGRDILPGILRSQGPSKAGLSKVSLNENDNPPASKGPRADNTEHTAKDSEVIRASTISEACEQDYHAVKAEKLLKRRALSYDKLRTQPKAARDPEHHTTKVVSLALLEY</sequence>
<reference evidence="2" key="1">
    <citation type="submission" date="2021-12" db="EMBL/GenBank/DDBJ databases">
        <title>Comparative genomics, transcriptomics and evolutionary studies reveal genomic signatures of adaptation to plant cell wall in hemibiotrophic fungi.</title>
        <authorList>
            <consortium name="DOE Joint Genome Institute"/>
            <person name="Baroncelli R."/>
            <person name="Diaz J.F."/>
            <person name="Benocci T."/>
            <person name="Peng M."/>
            <person name="Battaglia E."/>
            <person name="Haridas S."/>
            <person name="Andreopoulos W."/>
            <person name="Labutti K."/>
            <person name="Pangilinan J."/>
            <person name="Floch G.L."/>
            <person name="Makela M.R."/>
            <person name="Henrissat B."/>
            <person name="Grigoriev I.V."/>
            <person name="Crouch J.A."/>
            <person name="De Vries R.P."/>
            <person name="Sukno S.A."/>
            <person name="Thon M.R."/>
        </authorList>
    </citation>
    <scope>NUCLEOTIDE SEQUENCE</scope>
    <source>
        <strain evidence="2">CBS 112980</strain>
    </source>
</reference>
<feature type="region of interest" description="Disordered" evidence="1">
    <location>
        <begin position="47"/>
        <end position="91"/>
    </location>
</feature>
<keyword evidence="3" id="KW-1185">Reference proteome</keyword>
<dbReference type="GeneID" id="85394904"/>
<organism evidence="2 3">
    <name type="scientific">Glomerella acutata</name>
    <name type="common">Colletotrichum acutatum</name>
    <dbReference type="NCBI Taxonomy" id="27357"/>
    <lineage>
        <taxon>Eukaryota</taxon>
        <taxon>Fungi</taxon>
        <taxon>Dikarya</taxon>
        <taxon>Ascomycota</taxon>
        <taxon>Pezizomycotina</taxon>
        <taxon>Sordariomycetes</taxon>
        <taxon>Hypocreomycetidae</taxon>
        <taxon>Glomerellales</taxon>
        <taxon>Glomerellaceae</taxon>
        <taxon>Colletotrichum</taxon>
        <taxon>Colletotrichum acutatum species complex</taxon>
    </lineage>
</organism>
<evidence type="ECO:0000313" key="2">
    <source>
        <dbReference type="EMBL" id="KAK1705625.1"/>
    </source>
</evidence>
<proteinExistence type="predicted"/>
<dbReference type="EMBL" id="JAHMHS010000240">
    <property type="protein sequence ID" value="KAK1705625.1"/>
    <property type="molecule type" value="Genomic_DNA"/>
</dbReference>
<dbReference type="RefSeq" id="XP_060357649.1">
    <property type="nucleotide sequence ID" value="XM_060511005.1"/>
</dbReference>
<name>A0AAD8U9Z9_GLOAC</name>
<evidence type="ECO:0000256" key="1">
    <source>
        <dbReference type="SAM" id="MobiDB-lite"/>
    </source>
</evidence>
<dbReference type="Proteomes" id="UP001244207">
    <property type="component" value="Unassembled WGS sequence"/>
</dbReference>
<feature type="compositionally biased region" description="Basic and acidic residues" evidence="1">
    <location>
        <begin position="79"/>
        <end position="91"/>
    </location>
</feature>
<accession>A0AAD8U9Z9</accession>
<comment type="caution">
    <text evidence="2">The sequence shown here is derived from an EMBL/GenBank/DDBJ whole genome shotgun (WGS) entry which is preliminary data.</text>
</comment>
<evidence type="ECO:0000313" key="3">
    <source>
        <dbReference type="Proteomes" id="UP001244207"/>
    </source>
</evidence>
<protein>
    <submittedName>
        <fullName evidence="2">Uncharacterized protein</fullName>
    </submittedName>
</protein>